<proteinExistence type="predicted"/>
<evidence type="ECO:0000313" key="2">
    <source>
        <dbReference type="EMBL" id="OAE29702.1"/>
    </source>
</evidence>
<evidence type="ECO:0000313" key="3">
    <source>
        <dbReference type="Proteomes" id="UP000077202"/>
    </source>
</evidence>
<keyword evidence="1" id="KW-0175">Coiled coil</keyword>
<organism evidence="2 3">
    <name type="scientific">Marchantia polymorpha subsp. ruderalis</name>
    <dbReference type="NCBI Taxonomy" id="1480154"/>
    <lineage>
        <taxon>Eukaryota</taxon>
        <taxon>Viridiplantae</taxon>
        <taxon>Streptophyta</taxon>
        <taxon>Embryophyta</taxon>
        <taxon>Marchantiophyta</taxon>
        <taxon>Marchantiopsida</taxon>
        <taxon>Marchantiidae</taxon>
        <taxon>Marchantiales</taxon>
        <taxon>Marchantiaceae</taxon>
        <taxon>Marchantia</taxon>
    </lineage>
</organism>
<reference evidence="2" key="1">
    <citation type="submission" date="2016-03" db="EMBL/GenBank/DDBJ databases">
        <title>Mechanisms controlling the formation of the plant cell surface in tip-growing cells are functionally conserved among land plants.</title>
        <authorList>
            <person name="Honkanen S."/>
            <person name="Jones V.A."/>
            <person name="Morieri G."/>
            <person name="Champion C."/>
            <person name="Hetherington A.J."/>
            <person name="Kelly S."/>
            <person name="Saint-Marcoux D."/>
            <person name="Proust H."/>
            <person name="Prescott H."/>
            <person name="Dolan L."/>
        </authorList>
    </citation>
    <scope>NUCLEOTIDE SEQUENCE [LARGE SCALE GENOMIC DNA]</scope>
    <source>
        <tissue evidence="2">Whole gametophyte</tissue>
    </source>
</reference>
<accession>A0A176WBE0</accession>
<gene>
    <name evidence="2" type="ORF">AXG93_509s1550</name>
</gene>
<keyword evidence="3" id="KW-1185">Reference proteome</keyword>
<feature type="coiled-coil region" evidence="1">
    <location>
        <begin position="265"/>
        <end position="349"/>
    </location>
</feature>
<dbReference type="AlphaFoldDB" id="A0A176WBE0"/>
<protein>
    <submittedName>
        <fullName evidence="2">Uncharacterized protein</fullName>
    </submittedName>
</protein>
<name>A0A176WBE0_MARPO</name>
<comment type="caution">
    <text evidence="2">The sequence shown here is derived from an EMBL/GenBank/DDBJ whole genome shotgun (WGS) entry which is preliminary data.</text>
</comment>
<evidence type="ECO:0000256" key="1">
    <source>
        <dbReference type="SAM" id="Coils"/>
    </source>
</evidence>
<sequence length="369" mass="41948">MYEALGKHYKAHSAEARKERKTAKGSAFVVSTFDTSAFGGRRLRRGEARFTFVGWNWVCPAMVREWLREKDQPPRGYRPHPERWRVSDWEQILGRCAGEEGDLLIDSESVHLSEEEESTFGALFKNRKSSKNGYKIRDYVDRKPRNVAVAILQILQPHMTTYMSFSGREDTSSLAVADKFGKACGGCRGAFGVGAVQGGAFGRGAFGVETPREHSYGRRQGCEDMCAFGGSAFGETRLGRWTTDFLETKEDTPSEEEEVATNPELMVMDQKYRQLEERYNFLQDQCALAQKLQKAALKLRDEMVTNARREIDELRAKVQTDSSVDQIQIRNLADELVRKTQALEQSEAVRRADKELLCRLQSQCDELRT</sequence>
<dbReference type="Proteomes" id="UP000077202">
    <property type="component" value="Unassembled WGS sequence"/>
</dbReference>
<dbReference type="EMBL" id="LVLJ01001434">
    <property type="protein sequence ID" value="OAE29702.1"/>
    <property type="molecule type" value="Genomic_DNA"/>
</dbReference>